<evidence type="ECO:0000313" key="3">
    <source>
        <dbReference type="EMBL" id="GMR42572.1"/>
    </source>
</evidence>
<gene>
    <name evidence="3" type="ORF">PMAYCL1PPCAC_12767</name>
</gene>
<dbReference type="Pfam" id="PF01579">
    <property type="entry name" value="DUF19"/>
    <property type="match status" value="1"/>
</dbReference>
<sequence>DSFVDEASRMIRPSTVLLAFVAGASIVLADYCPQSINAQIQACVLPVGEYAKMLNSNQSSRSSEISPFSLPNMGSKVFHDLCKLVNKFNECVSELRRSCPRHVTIGLIDSSYGYLCHDGYHTFLDSAECLMELDRKPEVKTCHDQTLKDIERANGNTEMGLNEKVDKMCSALNFFSSCVKHPIRNECGVAAWQVIHRVLKDTTKTLMPGCVFGRTTTTMAPAVIENGEIKSHHLAHHSDHSESRHSEVRSHGTRAGRRKTTTTTEMTTTGRDFVVGVTDDDILRAHLRDSTLITTDATSDFYQLTASSSTLSLFLLLVLVAL</sequence>
<keyword evidence="4" id="KW-1185">Reference proteome</keyword>
<feature type="non-terminal residue" evidence="3">
    <location>
        <position position="1"/>
    </location>
</feature>
<feature type="compositionally biased region" description="Basic residues" evidence="1">
    <location>
        <begin position="251"/>
        <end position="260"/>
    </location>
</feature>
<feature type="domain" description="T20D4.11-like" evidence="2">
    <location>
        <begin position="75"/>
        <end position="206"/>
    </location>
</feature>
<dbReference type="Proteomes" id="UP001328107">
    <property type="component" value="Unassembled WGS sequence"/>
</dbReference>
<feature type="non-terminal residue" evidence="3">
    <location>
        <position position="322"/>
    </location>
</feature>
<evidence type="ECO:0000313" key="4">
    <source>
        <dbReference type="Proteomes" id="UP001328107"/>
    </source>
</evidence>
<comment type="caution">
    <text evidence="3">The sequence shown here is derived from an EMBL/GenBank/DDBJ whole genome shotgun (WGS) entry which is preliminary data.</text>
</comment>
<evidence type="ECO:0000259" key="2">
    <source>
        <dbReference type="Pfam" id="PF01579"/>
    </source>
</evidence>
<accession>A0AAN5CFZ0</accession>
<feature type="region of interest" description="Disordered" evidence="1">
    <location>
        <begin position="233"/>
        <end position="268"/>
    </location>
</feature>
<name>A0AAN5CFZ0_9BILA</name>
<dbReference type="EMBL" id="BTRK01000003">
    <property type="protein sequence ID" value="GMR42572.1"/>
    <property type="molecule type" value="Genomic_DNA"/>
</dbReference>
<dbReference type="AlphaFoldDB" id="A0AAN5CFZ0"/>
<reference evidence="4" key="1">
    <citation type="submission" date="2022-10" db="EMBL/GenBank/DDBJ databases">
        <title>Genome assembly of Pristionchus species.</title>
        <authorList>
            <person name="Yoshida K."/>
            <person name="Sommer R.J."/>
        </authorList>
    </citation>
    <scope>NUCLEOTIDE SEQUENCE [LARGE SCALE GENOMIC DNA]</scope>
    <source>
        <strain evidence="4">RS5460</strain>
    </source>
</reference>
<dbReference type="PANTHER" id="PTHR37431:SF3">
    <property type="entry name" value="DUF19 DOMAIN-CONTAINING PROTEIN"/>
    <property type="match status" value="1"/>
</dbReference>
<proteinExistence type="predicted"/>
<evidence type="ECO:0000256" key="1">
    <source>
        <dbReference type="SAM" id="MobiDB-lite"/>
    </source>
</evidence>
<organism evidence="3 4">
    <name type="scientific">Pristionchus mayeri</name>
    <dbReference type="NCBI Taxonomy" id="1317129"/>
    <lineage>
        <taxon>Eukaryota</taxon>
        <taxon>Metazoa</taxon>
        <taxon>Ecdysozoa</taxon>
        <taxon>Nematoda</taxon>
        <taxon>Chromadorea</taxon>
        <taxon>Rhabditida</taxon>
        <taxon>Rhabditina</taxon>
        <taxon>Diplogasteromorpha</taxon>
        <taxon>Diplogasteroidea</taxon>
        <taxon>Neodiplogasteridae</taxon>
        <taxon>Pristionchus</taxon>
    </lineage>
</organism>
<dbReference type="InterPro" id="IPR002542">
    <property type="entry name" value="T20D4.11-like_dom"/>
</dbReference>
<dbReference type="PANTHER" id="PTHR37431">
    <property type="entry name" value="PROTEIN CBG06927"/>
    <property type="match status" value="1"/>
</dbReference>
<feature type="compositionally biased region" description="Basic and acidic residues" evidence="1">
    <location>
        <begin position="233"/>
        <end position="250"/>
    </location>
</feature>
<protein>
    <recommendedName>
        <fullName evidence="2">T20D4.11-like domain-containing protein</fullName>
    </recommendedName>
</protein>